<comment type="caution">
    <text evidence="2">The sequence shown here is derived from an EMBL/GenBank/DDBJ whole genome shotgun (WGS) entry which is preliminary data.</text>
</comment>
<name>A0A5C6UKW3_9SPHN</name>
<evidence type="ECO:0000313" key="2">
    <source>
        <dbReference type="EMBL" id="TXC73587.1"/>
    </source>
</evidence>
<keyword evidence="1" id="KW-0812">Transmembrane</keyword>
<organism evidence="2 3">
    <name type="scientific">Flavisphingopyxis soli</name>
    <dbReference type="NCBI Taxonomy" id="2601267"/>
    <lineage>
        <taxon>Bacteria</taxon>
        <taxon>Pseudomonadati</taxon>
        <taxon>Pseudomonadota</taxon>
        <taxon>Alphaproteobacteria</taxon>
        <taxon>Sphingomonadales</taxon>
        <taxon>Sphingopyxidaceae</taxon>
        <taxon>Flavisphingopyxis</taxon>
    </lineage>
</organism>
<keyword evidence="3" id="KW-1185">Reference proteome</keyword>
<gene>
    <name evidence="2" type="ORF">FSZ31_02250</name>
</gene>
<reference evidence="2 3" key="1">
    <citation type="submission" date="2019-08" db="EMBL/GenBank/DDBJ databases">
        <title>Sphingorhabdus soil sp. nov., isolated from arctic soil.</title>
        <authorList>
            <person name="Liu Y."/>
        </authorList>
    </citation>
    <scope>NUCLEOTIDE SEQUENCE [LARGE SCALE GENOMIC DNA]</scope>
    <source>
        <strain evidence="2 3">D-2Q-5-6</strain>
    </source>
</reference>
<evidence type="ECO:0000313" key="3">
    <source>
        <dbReference type="Proteomes" id="UP000321129"/>
    </source>
</evidence>
<sequence length="59" mass="6179">MTRIQQALLWATAILAMAIAARFGAIERDLATTLLIVLPPLAWLSISRGDRGSCGVAGG</sequence>
<protein>
    <submittedName>
        <fullName evidence="2">Uncharacterized protein</fullName>
    </submittedName>
</protein>
<dbReference type="Proteomes" id="UP000321129">
    <property type="component" value="Unassembled WGS sequence"/>
</dbReference>
<keyword evidence="1" id="KW-0472">Membrane</keyword>
<dbReference type="AlphaFoldDB" id="A0A5C6UKW3"/>
<feature type="transmembrane region" description="Helical" evidence="1">
    <location>
        <begin position="30"/>
        <end position="46"/>
    </location>
</feature>
<keyword evidence="1" id="KW-1133">Transmembrane helix</keyword>
<dbReference type="EMBL" id="VOPY01000001">
    <property type="protein sequence ID" value="TXC73587.1"/>
    <property type="molecule type" value="Genomic_DNA"/>
</dbReference>
<proteinExistence type="predicted"/>
<accession>A0A5C6UKW3</accession>
<dbReference type="RefSeq" id="WP_147121424.1">
    <property type="nucleotide sequence ID" value="NZ_VOPY01000001.1"/>
</dbReference>
<evidence type="ECO:0000256" key="1">
    <source>
        <dbReference type="SAM" id="Phobius"/>
    </source>
</evidence>